<dbReference type="InterPro" id="IPR010982">
    <property type="entry name" value="Lambda_DNA-bd_dom_sf"/>
</dbReference>
<gene>
    <name evidence="2" type="ORF">D3867_14135</name>
</gene>
<sequence length="71" mass="7946">MTLDAWLKQTGRTEEAFAAEVNTSQKAVNRYRRFQRIPRLDIALRISAATGGQVSFNEMIHAPDAQEPACP</sequence>
<dbReference type="AlphaFoldDB" id="A0A4D8Q007"/>
<protein>
    <submittedName>
        <fullName evidence="2">XRE family transcriptional regulator</fullName>
    </submittedName>
</protein>
<reference evidence="2 3" key="1">
    <citation type="submission" date="2018-09" db="EMBL/GenBank/DDBJ databases">
        <title>Whole genome based analysis of evolution and adaptive divergence in Indian and Brazilian strains of Azospirillum brasilense.</title>
        <authorList>
            <person name="Singh C."/>
            <person name="Tripathi A.K."/>
        </authorList>
    </citation>
    <scope>NUCLEOTIDE SEQUENCE [LARGE SCALE GENOMIC DNA]</scope>
    <source>
        <strain evidence="2 3">MTCC4036</strain>
    </source>
</reference>
<dbReference type="SUPFAM" id="SSF47413">
    <property type="entry name" value="lambda repressor-like DNA-binding domains"/>
    <property type="match status" value="1"/>
</dbReference>
<evidence type="ECO:0000313" key="3">
    <source>
        <dbReference type="Proteomes" id="UP000298596"/>
    </source>
</evidence>
<organism evidence="2 3">
    <name type="scientific">Azospirillum brasilense</name>
    <dbReference type="NCBI Taxonomy" id="192"/>
    <lineage>
        <taxon>Bacteria</taxon>
        <taxon>Pseudomonadati</taxon>
        <taxon>Pseudomonadota</taxon>
        <taxon>Alphaproteobacteria</taxon>
        <taxon>Rhodospirillales</taxon>
        <taxon>Azospirillaceae</taxon>
        <taxon>Azospirillum</taxon>
    </lineage>
</organism>
<feature type="domain" description="HTH cro/C1-type" evidence="1">
    <location>
        <begin position="6"/>
        <end position="51"/>
    </location>
</feature>
<dbReference type="Proteomes" id="UP000298596">
    <property type="component" value="Chromosome"/>
</dbReference>
<proteinExistence type="predicted"/>
<name>A0A4D8Q007_AZOBR</name>
<dbReference type="Pfam" id="PF01381">
    <property type="entry name" value="HTH_3"/>
    <property type="match status" value="1"/>
</dbReference>
<dbReference type="EMBL" id="CP032330">
    <property type="protein sequence ID" value="QCO03051.1"/>
    <property type="molecule type" value="Genomic_DNA"/>
</dbReference>
<evidence type="ECO:0000259" key="1">
    <source>
        <dbReference type="Pfam" id="PF01381"/>
    </source>
</evidence>
<dbReference type="InterPro" id="IPR001387">
    <property type="entry name" value="Cro/C1-type_HTH"/>
</dbReference>
<accession>A0A4D8Q007</accession>
<dbReference type="GO" id="GO:0003677">
    <property type="term" value="F:DNA binding"/>
    <property type="evidence" value="ECO:0007669"/>
    <property type="project" value="InterPro"/>
</dbReference>
<evidence type="ECO:0000313" key="2">
    <source>
        <dbReference type="EMBL" id="QCO03051.1"/>
    </source>
</evidence>
<dbReference type="Gene3D" id="1.10.260.40">
    <property type="entry name" value="lambda repressor-like DNA-binding domains"/>
    <property type="match status" value="1"/>
</dbReference>